<feature type="modified residue" description="N6-(pyridoxal phosphate)lysine" evidence="2 3">
    <location>
        <position position="40"/>
    </location>
</feature>
<dbReference type="EMBL" id="VFOP01000001">
    <property type="protein sequence ID" value="TQL50543.1"/>
    <property type="molecule type" value="Genomic_DNA"/>
</dbReference>
<dbReference type="NCBIfam" id="TIGR00044">
    <property type="entry name" value="YggS family pyridoxal phosphate-dependent enzyme"/>
    <property type="match status" value="1"/>
</dbReference>
<comment type="cofactor">
    <cofactor evidence="3">
        <name>pyridoxal 5'-phosphate</name>
        <dbReference type="ChEBI" id="CHEBI:597326"/>
    </cofactor>
</comment>
<dbReference type="HAMAP" id="MF_02087">
    <property type="entry name" value="PLP_homeostasis"/>
    <property type="match status" value="1"/>
</dbReference>
<reference evidence="6 7" key="1">
    <citation type="submission" date="2019-06" db="EMBL/GenBank/DDBJ databases">
        <title>Sequencing the genomes of 1000 actinobacteria strains.</title>
        <authorList>
            <person name="Klenk H.-P."/>
        </authorList>
    </citation>
    <scope>NUCLEOTIDE SEQUENCE [LARGE SCALE GENOMIC DNA]</scope>
    <source>
        <strain evidence="6 7">DSM 12335</strain>
    </source>
</reference>
<dbReference type="Pfam" id="PF01168">
    <property type="entry name" value="Ala_racemase_N"/>
    <property type="match status" value="1"/>
</dbReference>
<evidence type="ECO:0000256" key="4">
    <source>
        <dbReference type="RuleBase" id="RU004514"/>
    </source>
</evidence>
<dbReference type="InterPro" id="IPR029066">
    <property type="entry name" value="PLP-binding_barrel"/>
</dbReference>
<comment type="similarity">
    <text evidence="2 4">Belongs to the pyridoxal phosphate-binding protein YggS/PROSC family.</text>
</comment>
<evidence type="ECO:0000256" key="3">
    <source>
        <dbReference type="PIRSR" id="PIRSR004848-1"/>
    </source>
</evidence>
<evidence type="ECO:0000259" key="5">
    <source>
        <dbReference type="Pfam" id="PF01168"/>
    </source>
</evidence>
<feature type="domain" description="Alanine racemase N-terminal" evidence="5">
    <location>
        <begin position="7"/>
        <end position="242"/>
    </location>
</feature>
<dbReference type="OrthoDB" id="9804072at2"/>
<organism evidence="6 7">
    <name type="scientific">Ornithinicoccus hortensis</name>
    <dbReference type="NCBI Taxonomy" id="82346"/>
    <lineage>
        <taxon>Bacteria</taxon>
        <taxon>Bacillati</taxon>
        <taxon>Actinomycetota</taxon>
        <taxon>Actinomycetes</taxon>
        <taxon>Micrococcales</taxon>
        <taxon>Intrasporangiaceae</taxon>
        <taxon>Ornithinicoccus</taxon>
    </lineage>
</organism>
<evidence type="ECO:0000256" key="1">
    <source>
        <dbReference type="ARBA" id="ARBA00022898"/>
    </source>
</evidence>
<dbReference type="SUPFAM" id="SSF51419">
    <property type="entry name" value="PLP-binding barrel"/>
    <property type="match status" value="1"/>
</dbReference>
<evidence type="ECO:0000313" key="7">
    <source>
        <dbReference type="Proteomes" id="UP000319516"/>
    </source>
</evidence>
<dbReference type="InterPro" id="IPR001608">
    <property type="entry name" value="Ala_racemase_N"/>
</dbReference>
<keyword evidence="7" id="KW-1185">Reference proteome</keyword>
<dbReference type="InterPro" id="IPR011078">
    <property type="entry name" value="PyrdxlP_homeostasis"/>
</dbReference>
<keyword evidence="1 2" id="KW-0663">Pyridoxal phosphate</keyword>
<dbReference type="AlphaFoldDB" id="A0A542YR23"/>
<dbReference type="RefSeq" id="WP_141784667.1">
    <property type="nucleotide sequence ID" value="NZ_BAAAIK010000002.1"/>
</dbReference>
<proteinExistence type="inferred from homology"/>
<dbReference type="GO" id="GO:0030170">
    <property type="term" value="F:pyridoxal phosphate binding"/>
    <property type="evidence" value="ECO:0007669"/>
    <property type="project" value="UniProtKB-UniRule"/>
</dbReference>
<evidence type="ECO:0000256" key="2">
    <source>
        <dbReference type="HAMAP-Rule" id="MF_02087"/>
    </source>
</evidence>
<dbReference type="CDD" id="cd00635">
    <property type="entry name" value="PLPDE_III_YBL036c_like"/>
    <property type="match status" value="1"/>
</dbReference>
<dbReference type="PIRSF" id="PIRSF004848">
    <property type="entry name" value="YBL036c_PLPDEIII"/>
    <property type="match status" value="1"/>
</dbReference>
<sequence length="245" mass="25453">MTDRRAELAANLAAIRQRIEAACAAAGRDPAGVTLVVVTKFFPASDIELLAGLGVTDIGENRDQEAGPKVADLSPEVAGGVRVHFIGQLQTNKARSVARYADVVHSVDRARLVTALDKAAGAALDAGERTAYLEVLLQVDLEEGERAGRGGVLPGQVAELADRVAQAEHLRLRGVMAVAPPGLPENGTRAAFARLAQASRQVAEVVPEARLISAGMSGDLELAVAEGATHLRVGSAILGSRPAPR</sequence>
<dbReference type="Gene3D" id="3.20.20.10">
    <property type="entry name" value="Alanine racemase"/>
    <property type="match status" value="1"/>
</dbReference>
<comment type="function">
    <text evidence="2">Pyridoxal 5'-phosphate (PLP)-binding protein, which is involved in PLP homeostasis.</text>
</comment>
<dbReference type="PANTHER" id="PTHR10146">
    <property type="entry name" value="PROLINE SYNTHETASE CO-TRANSCRIBED BACTERIAL HOMOLOG PROTEIN"/>
    <property type="match status" value="1"/>
</dbReference>
<comment type="caution">
    <text evidence="6">The sequence shown here is derived from an EMBL/GenBank/DDBJ whole genome shotgun (WGS) entry which is preliminary data.</text>
</comment>
<gene>
    <name evidence="6" type="ORF">FB467_1654</name>
</gene>
<dbReference type="PANTHER" id="PTHR10146:SF14">
    <property type="entry name" value="PYRIDOXAL PHOSPHATE HOMEOSTASIS PROTEIN"/>
    <property type="match status" value="1"/>
</dbReference>
<name>A0A542YR23_9MICO</name>
<protein>
    <recommendedName>
        <fullName evidence="2">Pyridoxal phosphate homeostasis protein</fullName>
        <shortName evidence="2">PLP homeostasis protein</shortName>
    </recommendedName>
</protein>
<evidence type="ECO:0000313" key="6">
    <source>
        <dbReference type="EMBL" id="TQL50543.1"/>
    </source>
</evidence>
<accession>A0A542YR23</accession>
<dbReference type="Proteomes" id="UP000319516">
    <property type="component" value="Unassembled WGS sequence"/>
</dbReference>